<organism evidence="5 6">
    <name type="scientific">Halobellus clavatus</name>
    <dbReference type="NCBI Taxonomy" id="660517"/>
    <lineage>
        <taxon>Archaea</taxon>
        <taxon>Methanobacteriati</taxon>
        <taxon>Methanobacteriota</taxon>
        <taxon>Stenosarchaea group</taxon>
        <taxon>Halobacteria</taxon>
        <taxon>Halobacteriales</taxon>
        <taxon>Haloferacaceae</taxon>
        <taxon>Halobellus</taxon>
    </lineage>
</organism>
<keyword evidence="6" id="KW-1185">Reference proteome</keyword>
<evidence type="ECO:0000313" key="5">
    <source>
        <dbReference type="EMBL" id="SDY56660.1"/>
    </source>
</evidence>
<evidence type="ECO:0000259" key="4">
    <source>
        <dbReference type="Pfam" id="PF24278"/>
    </source>
</evidence>
<dbReference type="PANTHER" id="PTHR34236">
    <property type="entry name" value="DIMETHYL SULFOXIDE REDUCTASE TRANSCRIPTIONAL ACTIVATOR"/>
    <property type="match status" value="1"/>
</dbReference>
<dbReference type="InterPro" id="IPR056493">
    <property type="entry name" value="HVO_0513_N"/>
</dbReference>
<dbReference type="STRING" id="660517.SAMN04487946_1244"/>
<dbReference type="OrthoDB" id="27447at2157"/>
<dbReference type="AlphaFoldDB" id="A0A1H3KX50"/>
<dbReference type="Proteomes" id="UP000199170">
    <property type="component" value="Unassembled WGS sequence"/>
</dbReference>
<dbReference type="Pfam" id="PF24278">
    <property type="entry name" value="HVO_0513_N"/>
    <property type="match status" value="1"/>
</dbReference>
<sequence>MKHVRLTLDAGGREAEIHPMYDLLVNAEYVERATAMHWNYSGKELGIMHYVEGDIDAFRDDVAAIPEVLDYELTVAEPDAFYVYIRDATNPQLRQLFDLLDQSPVVVIPPVEYSPDGGVSYSVFGPSSAIQSALEEIPEPITVSVTEIGSLAAVPGALETTLSDRQREAIQAAVELGYYDIPRTATQEDIASAIGCAPPTAAEHFQKAESKLLRSVVPP</sequence>
<proteinExistence type="predicted"/>
<dbReference type="Pfam" id="PF04967">
    <property type="entry name" value="HTH_10"/>
    <property type="match status" value="1"/>
</dbReference>
<feature type="domain" description="HTH bat-type" evidence="3">
    <location>
        <begin position="162"/>
        <end position="213"/>
    </location>
</feature>
<feature type="domain" description="HVO-0513-like N-terminal" evidence="4">
    <location>
        <begin position="18"/>
        <end position="150"/>
    </location>
</feature>
<accession>A0A1H3KX50</accession>
<gene>
    <name evidence="5" type="ORF">SAMN04487946_1244</name>
</gene>
<keyword evidence="1" id="KW-0805">Transcription regulation</keyword>
<evidence type="ECO:0000256" key="1">
    <source>
        <dbReference type="ARBA" id="ARBA00023015"/>
    </source>
</evidence>
<dbReference type="EMBL" id="FNPB01000024">
    <property type="protein sequence ID" value="SDY56660.1"/>
    <property type="molecule type" value="Genomic_DNA"/>
</dbReference>
<name>A0A1H3KX50_9EURY</name>
<dbReference type="PANTHER" id="PTHR34236:SF1">
    <property type="entry name" value="DIMETHYL SULFOXIDE REDUCTASE TRANSCRIPTIONAL ACTIVATOR"/>
    <property type="match status" value="1"/>
</dbReference>
<protein>
    <submittedName>
        <fullName evidence="5">Predicted DNA binding protein, contains HTH domain</fullName>
    </submittedName>
</protein>
<dbReference type="RefSeq" id="WP_089769918.1">
    <property type="nucleotide sequence ID" value="NZ_FNPB01000024.1"/>
</dbReference>
<reference evidence="6" key="1">
    <citation type="submission" date="2016-10" db="EMBL/GenBank/DDBJ databases">
        <authorList>
            <person name="Varghese N."/>
            <person name="Submissions S."/>
        </authorList>
    </citation>
    <scope>NUCLEOTIDE SEQUENCE [LARGE SCALE GENOMIC DNA]</scope>
    <source>
        <strain evidence="6">CGMCC 1.10118</strain>
    </source>
</reference>
<keyword evidence="2" id="KW-0804">Transcription</keyword>
<evidence type="ECO:0000256" key="2">
    <source>
        <dbReference type="ARBA" id="ARBA00023163"/>
    </source>
</evidence>
<evidence type="ECO:0000313" key="6">
    <source>
        <dbReference type="Proteomes" id="UP000199170"/>
    </source>
</evidence>
<evidence type="ECO:0000259" key="3">
    <source>
        <dbReference type="Pfam" id="PF04967"/>
    </source>
</evidence>
<dbReference type="InterPro" id="IPR007050">
    <property type="entry name" value="HTH_bacterioopsin"/>
</dbReference>